<dbReference type="RefSeq" id="XP_056508532.1">
    <property type="nucleotide sequence ID" value="XM_056658239.1"/>
</dbReference>
<organism evidence="2 3">
    <name type="scientific">Penicillium alfredii</name>
    <dbReference type="NCBI Taxonomy" id="1506179"/>
    <lineage>
        <taxon>Eukaryota</taxon>
        <taxon>Fungi</taxon>
        <taxon>Dikarya</taxon>
        <taxon>Ascomycota</taxon>
        <taxon>Pezizomycotina</taxon>
        <taxon>Eurotiomycetes</taxon>
        <taxon>Eurotiomycetidae</taxon>
        <taxon>Eurotiales</taxon>
        <taxon>Aspergillaceae</taxon>
        <taxon>Penicillium</taxon>
    </lineage>
</organism>
<feature type="compositionally biased region" description="Basic residues" evidence="1">
    <location>
        <begin position="592"/>
        <end position="601"/>
    </location>
</feature>
<name>A0A9W9ER10_9EURO</name>
<feature type="region of interest" description="Disordered" evidence="1">
    <location>
        <begin position="1"/>
        <end position="55"/>
    </location>
</feature>
<feature type="compositionally biased region" description="Low complexity" evidence="1">
    <location>
        <begin position="451"/>
        <end position="472"/>
    </location>
</feature>
<comment type="caution">
    <text evidence="2">The sequence shown here is derived from an EMBL/GenBank/DDBJ whole genome shotgun (WGS) entry which is preliminary data.</text>
</comment>
<dbReference type="OrthoDB" id="5408998at2759"/>
<evidence type="ECO:0000256" key="1">
    <source>
        <dbReference type="SAM" id="MobiDB-lite"/>
    </source>
</evidence>
<feature type="compositionally biased region" description="Basic and acidic residues" evidence="1">
    <location>
        <begin position="541"/>
        <end position="552"/>
    </location>
</feature>
<gene>
    <name evidence="2" type="ORF">NUU61_007714</name>
</gene>
<evidence type="ECO:0000313" key="3">
    <source>
        <dbReference type="Proteomes" id="UP001141434"/>
    </source>
</evidence>
<feature type="region of interest" description="Disordered" evidence="1">
    <location>
        <begin position="528"/>
        <end position="737"/>
    </location>
</feature>
<feature type="region of interest" description="Disordered" evidence="1">
    <location>
        <begin position="406"/>
        <end position="472"/>
    </location>
</feature>
<feature type="compositionally biased region" description="Basic and acidic residues" evidence="1">
    <location>
        <begin position="560"/>
        <end position="591"/>
    </location>
</feature>
<feature type="compositionally biased region" description="Basic and acidic residues" evidence="1">
    <location>
        <begin position="602"/>
        <end position="616"/>
    </location>
</feature>
<accession>A0A9W9ER10</accession>
<feature type="compositionally biased region" description="Low complexity" evidence="1">
    <location>
        <begin position="424"/>
        <end position="434"/>
    </location>
</feature>
<sequence length="737" mass="82592">MDQEEAPPPYSAVDPLLAEASNRNGNSHPVPRPLRGNVPESQYASSSRIAEQPTVVPTHFSSAEAYFEERPLPALDESRALLPHHMTIYPRSQAKDFPRRPRCWGSRMDVIAQQDWDAFLQYMFPAQLGLAASSQHLPRQLRAEIQRDRKDRPQETDEERRARIAAVISEWNQDFFEPRAICIVFVYVSELDTAPISALCPRCYPAATKATQSPGISGFVESQPAHAQSTISPVFGQPAPSPSPWSVPPMHPFANPHAPPMPFGAPFRAPTYHVPGASPTNPPQYYPYPPPPPPGVPPWQWNNWAYAQSQYSNSGTSKGGTFGWISQLANQAQKYGERFSEQAQIYGDQLSAHANHYSRQVEERALAHGRWLEEQAGLHGRKAGFFNPRPPWDPYSAPAGVPYAAPIAPVQQNPSPVDRPESRTQPTTQTNPQPSDNKPPVERSAERPRRASISSVSSESSLSSIDSLSTTSDLSASDLANVRTQLQSLDDRHDRTLYDAAVDLRRQLSVLQESRRESRFGGRQNWRNAWRQNQHHQQYQRPDHDDWGRWESPEQQQRNSTERRAMKEEMRATRKAFRDVLRRAREEQREQRRARRNRRRLERQNTAEEPPLDRRMGQLALENPQRPLPTLEPASRTSHPQGPSALPAASGPSDASSDFSAAPSTSGSASQSSMHDPQAGSAADKKGKPLDAPGRFREMLKQRKAKKQQQQQQPSDPASDAETQNNKATTKKEPGAP</sequence>
<reference evidence="2" key="2">
    <citation type="journal article" date="2023" name="IMA Fungus">
        <title>Comparative genomic study of the Penicillium genus elucidates a diverse pangenome and 15 lateral gene transfer events.</title>
        <authorList>
            <person name="Petersen C."/>
            <person name="Sorensen T."/>
            <person name="Nielsen M.R."/>
            <person name="Sondergaard T.E."/>
            <person name="Sorensen J.L."/>
            <person name="Fitzpatrick D.A."/>
            <person name="Frisvad J.C."/>
            <person name="Nielsen K.L."/>
        </authorList>
    </citation>
    <scope>NUCLEOTIDE SEQUENCE</scope>
    <source>
        <strain evidence="2">IBT 34128</strain>
    </source>
</reference>
<feature type="compositionally biased region" description="Polar residues" evidence="1">
    <location>
        <begin position="39"/>
        <end position="49"/>
    </location>
</feature>
<feature type="compositionally biased region" description="Low complexity" evidence="1">
    <location>
        <begin position="642"/>
        <end position="673"/>
    </location>
</feature>
<dbReference type="EMBL" id="JAPMSZ010000010">
    <property type="protein sequence ID" value="KAJ5086407.1"/>
    <property type="molecule type" value="Genomic_DNA"/>
</dbReference>
<reference evidence="2" key="1">
    <citation type="submission" date="2022-11" db="EMBL/GenBank/DDBJ databases">
        <authorList>
            <person name="Petersen C."/>
        </authorList>
    </citation>
    <scope>NUCLEOTIDE SEQUENCE</scope>
    <source>
        <strain evidence="2">IBT 34128</strain>
    </source>
</reference>
<keyword evidence="3" id="KW-1185">Reference proteome</keyword>
<feature type="compositionally biased region" description="Polar residues" evidence="1">
    <location>
        <begin position="528"/>
        <end position="540"/>
    </location>
</feature>
<feature type="compositionally biased region" description="Basic and acidic residues" evidence="1">
    <location>
        <begin position="683"/>
        <end position="701"/>
    </location>
</feature>
<protein>
    <submittedName>
        <fullName evidence="2">Uncharacterized protein</fullName>
    </submittedName>
</protein>
<proteinExistence type="predicted"/>
<dbReference type="Proteomes" id="UP001141434">
    <property type="component" value="Unassembled WGS sequence"/>
</dbReference>
<evidence type="ECO:0000313" key="2">
    <source>
        <dbReference type="EMBL" id="KAJ5086407.1"/>
    </source>
</evidence>
<feature type="compositionally biased region" description="Basic and acidic residues" evidence="1">
    <location>
        <begin position="439"/>
        <end position="449"/>
    </location>
</feature>
<dbReference type="GeneID" id="81397408"/>
<feature type="compositionally biased region" description="Pro residues" evidence="1">
    <location>
        <begin position="1"/>
        <end position="10"/>
    </location>
</feature>
<dbReference type="AlphaFoldDB" id="A0A9W9ER10"/>